<dbReference type="AlphaFoldDB" id="A0A1I7UJY2"/>
<name>A0A1I7UJY2_9PELO</name>
<dbReference type="WBParaSite" id="Csp11.Scaffold630.g16716.t1">
    <property type="protein sequence ID" value="Csp11.Scaffold630.g16716.t1"/>
    <property type="gene ID" value="Csp11.Scaffold630.g16716"/>
</dbReference>
<dbReference type="Proteomes" id="UP000095282">
    <property type="component" value="Unplaced"/>
</dbReference>
<sequence length="91" mass="10898">MTVYTISLLLYLHIYNLLTVHAHNYAYSIEKREKRREEKKRRLFKHLFVSFPEEKSPISDDRPEEIRRNFTLSSYIPLPTALSSRNTLLNS</sequence>
<evidence type="ECO:0000313" key="2">
    <source>
        <dbReference type="Proteomes" id="UP000095282"/>
    </source>
</evidence>
<reference evidence="3" key="1">
    <citation type="submission" date="2016-11" db="UniProtKB">
        <authorList>
            <consortium name="WormBaseParasite"/>
        </authorList>
    </citation>
    <scope>IDENTIFICATION</scope>
</reference>
<evidence type="ECO:0000313" key="3">
    <source>
        <dbReference type="WBParaSite" id="Csp11.Scaffold630.g16716.t1"/>
    </source>
</evidence>
<organism evidence="2 3">
    <name type="scientific">Caenorhabditis tropicalis</name>
    <dbReference type="NCBI Taxonomy" id="1561998"/>
    <lineage>
        <taxon>Eukaryota</taxon>
        <taxon>Metazoa</taxon>
        <taxon>Ecdysozoa</taxon>
        <taxon>Nematoda</taxon>
        <taxon>Chromadorea</taxon>
        <taxon>Rhabditida</taxon>
        <taxon>Rhabditina</taxon>
        <taxon>Rhabditomorpha</taxon>
        <taxon>Rhabditoidea</taxon>
        <taxon>Rhabditidae</taxon>
        <taxon>Peloderinae</taxon>
        <taxon>Caenorhabditis</taxon>
    </lineage>
</organism>
<protein>
    <submittedName>
        <fullName evidence="3">Secreted protein</fullName>
    </submittedName>
</protein>
<keyword evidence="1" id="KW-1133">Transmembrane helix</keyword>
<evidence type="ECO:0000256" key="1">
    <source>
        <dbReference type="SAM" id="Phobius"/>
    </source>
</evidence>
<keyword evidence="2" id="KW-1185">Reference proteome</keyword>
<proteinExistence type="predicted"/>
<feature type="transmembrane region" description="Helical" evidence="1">
    <location>
        <begin position="6"/>
        <end position="27"/>
    </location>
</feature>
<keyword evidence="1" id="KW-0812">Transmembrane</keyword>
<keyword evidence="1" id="KW-0472">Membrane</keyword>
<accession>A0A1I7UJY2</accession>